<feature type="domain" description="SIS" evidence="5">
    <location>
        <begin position="130"/>
        <end position="282"/>
    </location>
</feature>
<proteinExistence type="predicted"/>
<protein>
    <submittedName>
        <fullName evidence="6">Putative HTH-type transcriptional regulator HexR</fullName>
    </submittedName>
</protein>
<organism evidence="6">
    <name type="scientific">uncultured Alphaproteobacteria bacterium</name>
    <dbReference type="NCBI Taxonomy" id="91750"/>
    <lineage>
        <taxon>Bacteria</taxon>
        <taxon>Pseudomonadati</taxon>
        <taxon>Pseudomonadota</taxon>
        <taxon>Alphaproteobacteria</taxon>
        <taxon>environmental samples</taxon>
    </lineage>
</organism>
<dbReference type="PANTHER" id="PTHR30514">
    <property type="entry name" value="GLUCOKINASE"/>
    <property type="match status" value="1"/>
</dbReference>
<feature type="domain" description="HTH rpiR-type" evidence="4">
    <location>
        <begin position="7"/>
        <end position="83"/>
    </location>
</feature>
<dbReference type="Gene3D" id="3.40.50.10490">
    <property type="entry name" value="Glucose-6-phosphate isomerase like protein, domain 1"/>
    <property type="match status" value="1"/>
</dbReference>
<evidence type="ECO:0000256" key="2">
    <source>
        <dbReference type="ARBA" id="ARBA00023125"/>
    </source>
</evidence>
<dbReference type="EMBL" id="FLUO01000001">
    <property type="protein sequence ID" value="SBW05916.1"/>
    <property type="molecule type" value="Genomic_DNA"/>
</dbReference>
<reference evidence="6" key="1">
    <citation type="submission" date="2016-04" db="EMBL/GenBank/DDBJ databases">
        <authorList>
            <person name="Evans L.H."/>
            <person name="Alamgir A."/>
            <person name="Owens N."/>
            <person name="Weber N.D."/>
            <person name="Virtaneva K."/>
            <person name="Barbian K."/>
            <person name="Babar A."/>
            <person name="Rosenke K."/>
        </authorList>
    </citation>
    <scope>NUCLEOTIDE SEQUENCE</scope>
    <source>
        <strain evidence="6">86</strain>
    </source>
</reference>
<keyword evidence="1" id="KW-0805">Transcription regulation</keyword>
<dbReference type="SUPFAM" id="SSF46689">
    <property type="entry name" value="Homeodomain-like"/>
    <property type="match status" value="1"/>
</dbReference>
<dbReference type="SUPFAM" id="SSF53697">
    <property type="entry name" value="SIS domain"/>
    <property type="match status" value="1"/>
</dbReference>
<keyword evidence="2" id="KW-0238">DNA-binding</keyword>
<dbReference type="PROSITE" id="PS51464">
    <property type="entry name" value="SIS"/>
    <property type="match status" value="1"/>
</dbReference>
<dbReference type="GO" id="GO:0003677">
    <property type="term" value="F:DNA binding"/>
    <property type="evidence" value="ECO:0007669"/>
    <property type="project" value="UniProtKB-KW"/>
</dbReference>
<evidence type="ECO:0000259" key="5">
    <source>
        <dbReference type="PROSITE" id="PS51464"/>
    </source>
</evidence>
<dbReference type="Gene3D" id="1.10.10.10">
    <property type="entry name" value="Winged helix-like DNA-binding domain superfamily/Winged helix DNA-binding domain"/>
    <property type="match status" value="1"/>
</dbReference>
<dbReference type="InterPro" id="IPR009057">
    <property type="entry name" value="Homeodomain-like_sf"/>
</dbReference>
<dbReference type="AlphaFoldDB" id="A0A212K2N5"/>
<evidence type="ECO:0000259" key="4">
    <source>
        <dbReference type="PROSITE" id="PS51071"/>
    </source>
</evidence>
<gene>
    <name evidence="6" type="ORF">KL86APRO_12042</name>
</gene>
<dbReference type="InterPro" id="IPR046348">
    <property type="entry name" value="SIS_dom_sf"/>
</dbReference>
<dbReference type="CDD" id="cd05013">
    <property type="entry name" value="SIS_RpiR"/>
    <property type="match status" value="1"/>
</dbReference>
<evidence type="ECO:0000313" key="6">
    <source>
        <dbReference type="EMBL" id="SBW05916.1"/>
    </source>
</evidence>
<evidence type="ECO:0000256" key="3">
    <source>
        <dbReference type="ARBA" id="ARBA00023163"/>
    </source>
</evidence>
<dbReference type="InterPro" id="IPR001347">
    <property type="entry name" value="SIS_dom"/>
</dbReference>
<dbReference type="InterPro" id="IPR036388">
    <property type="entry name" value="WH-like_DNA-bd_sf"/>
</dbReference>
<accession>A0A212K2N5</accession>
<dbReference type="GO" id="GO:0003700">
    <property type="term" value="F:DNA-binding transcription factor activity"/>
    <property type="evidence" value="ECO:0007669"/>
    <property type="project" value="InterPro"/>
</dbReference>
<dbReference type="Pfam" id="PF01380">
    <property type="entry name" value="SIS"/>
    <property type="match status" value="1"/>
</dbReference>
<dbReference type="GO" id="GO:1901135">
    <property type="term" value="P:carbohydrate derivative metabolic process"/>
    <property type="evidence" value="ECO:0007669"/>
    <property type="project" value="InterPro"/>
</dbReference>
<dbReference type="InterPro" id="IPR035472">
    <property type="entry name" value="RpiR-like_SIS"/>
</dbReference>
<dbReference type="GO" id="GO:0097367">
    <property type="term" value="F:carbohydrate derivative binding"/>
    <property type="evidence" value="ECO:0007669"/>
    <property type="project" value="InterPro"/>
</dbReference>
<evidence type="ECO:0000256" key="1">
    <source>
        <dbReference type="ARBA" id="ARBA00023015"/>
    </source>
</evidence>
<dbReference type="PROSITE" id="PS51071">
    <property type="entry name" value="HTH_RPIR"/>
    <property type="match status" value="1"/>
</dbReference>
<sequence length="289" mass="31164">MSPEPHPPLMKRIAAQRDALSRSHRAVADYVLANPFQAATLGIEDLAAVSGVSVATINRFAREFGFSGFVAFRAECLQIYARTLEPVEKVRRLEGGEARALPLMQASLAAARDDIDRALAGLDAEVCTRIVEMLLAARRVFVIGLGVSSTLARLTQQLFEQSLPVIELLDGTGGTERIVRRLAQIGDGDLVLGISLQRYSQFTVEVLRRAREAGARIACITDFADSPLVPLAEAALLSPSDHPVLHGSLASVAATIEAVSTVLVRRCATESSVRKLTEDLLPYLYTSAD</sequence>
<dbReference type="Pfam" id="PF01418">
    <property type="entry name" value="HTH_6"/>
    <property type="match status" value="1"/>
</dbReference>
<name>A0A212K2N5_9PROT</name>
<dbReference type="InterPro" id="IPR047640">
    <property type="entry name" value="RpiR-like"/>
</dbReference>
<dbReference type="InterPro" id="IPR000281">
    <property type="entry name" value="HTH_RpiR"/>
</dbReference>
<keyword evidence="3" id="KW-0804">Transcription</keyword>